<keyword evidence="2" id="KW-1015">Disulfide bond</keyword>
<dbReference type="Proteomes" id="UP000735302">
    <property type="component" value="Unassembled WGS sequence"/>
</dbReference>
<reference evidence="6 7" key="1">
    <citation type="journal article" date="2021" name="Elife">
        <title>Chloroplast acquisition without the gene transfer in kleptoplastic sea slugs, Plakobranchus ocellatus.</title>
        <authorList>
            <person name="Maeda T."/>
            <person name="Takahashi S."/>
            <person name="Yoshida T."/>
            <person name="Shimamura S."/>
            <person name="Takaki Y."/>
            <person name="Nagai Y."/>
            <person name="Toyoda A."/>
            <person name="Suzuki Y."/>
            <person name="Arimoto A."/>
            <person name="Ishii H."/>
            <person name="Satoh N."/>
            <person name="Nishiyama T."/>
            <person name="Hasebe M."/>
            <person name="Maruyama T."/>
            <person name="Minagawa J."/>
            <person name="Obokata J."/>
            <person name="Shigenobu S."/>
        </authorList>
    </citation>
    <scope>NUCLEOTIDE SEQUENCE [LARGE SCALE GENOMIC DNA]</scope>
</reference>
<dbReference type="AlphaFoldDB" id="A0AAV4BI98"/>
<accession>A0AAV4BI98</accession>
<feature type="region of interest" description="Disordered" evidence="4">
    <location>
        <begin position="657"/>
        <end position="684"/>
    </location>
</feature>
<evidence type="ECO:0000256" key="4">
    <source>
        <dbReference type="SAM" id="MobiDB-lite"/>
    </source>
</evidence>
<keyword evidence="1" id="KW-0677">Repeat</keyword>
<keyword evidence="7" id="KW-1185">Reference proteome</keyword>
<evidence type="ECO:0000313" key="6">
    <source>
        <dbReference type="EMBL" id="GFO19834.1"/>
    </source>
</evidence>
<evidence type="ECO:0000256" key="3">
    <source>
        <dbReference type="PROSITE-ProRule" id="PRU00059"/>
    </source>
</evidence>
<organism evidence="6 7">
    <name type="scientific">Plakobranchus ocellatus</name>
    <dbReference type="NCBI Taxonomy" id="259542"/>
    <lineage>
        <taxon>Eukaryota</taxon>
        <taxon>Metazoa</taxon>
        <taxon>Spiralia</taxon>
        <taxon>Lophotrochozoa</taxon>
        <taxon>Mollusca</taxon>
        <taxon>Gastropoda</taxon>
        <taxon>Heterobranchia</taxon>
        <taxon>Euthyneura</taxon>
        <taxon>Panpulmonata</taxon>
        <taxon>Sacoglossa</taxon>
        <taxon>Placobranchoidea</taxon>
        <taxon>Plakobranchidae</taxon>
        <taxon>Plakobranchus</taxon>
    </lineage>
</organism>
<dbReference type="InterPro" id="IPR000859">
    <property type="entry name" value="CUB_dom"/>
</dbReference>
<name>A0AAV4BI98_9GAST</name>
<proteinExistence type="predicted"/>
<evidence type="ECO:0000256" key="1">
    <source>
        <dbReference type="ARBA" id="ARBA00022737"/>
    </source>
</evidence>
<dbReference type="InterPro" id="IPR035914">
    <property type="entry name" value="Sperma_CUB_dom_sf"/>
</dbReference>
<dbReference type="PANTHER" id="PTHR24251">
    <property type="entry name" value="OVOCHYMASE-RELATED"/>
    <property type="match status" value="1"/>
</dbReference>
<dbReference type="PROSITE" id="PS01180">
    <property type="entry name" value="CUB"/>
    <property type="match status" value="2"/>
</dbReference>
<dbReference type="CDD" id="cd00041">
    <property type="entry name" value="CUB"/>
    <property type="match status" value="2"/>
</dbReference>
<dbReference type="PANTHER" id="PTHR24251:SF30">
    <property type="entry name" value="MEMBRANE FRIZZLED-RELATED PROTEIN"/>
    <property type="match status" value="1"/>
</dbReference>
<dbReference type="Gene3D" id="2.60.120.290">
    <property type="entry name" value="Spermadhesin, CUB domain"/>
    <property type="match status" value="2"/>
</dbReference>
<comment type="caution">
    <text evidence="3">Lacks conserved residue(s) required for the propagation of feature annotation.</text>
</comment>
<protein>
    <submittedName>
        <fullName evidence="6">Tolloid-like protein 1</fullName>
    </submittedName>
</protein>
<dbReference type="EMBL" id="BLXT01005114">
    <property type="protein sequence ID" value="GFO19834.1"/>
    <property type="molecule type" value="Genomic_DNA"/>
</dbReference>
<evidence type="ECO:0000256" key="2">
    <source>
        <dbReference type="ARBA" id="ARBA00023157"/>
    </source>
</evidence>
<gene>
    <name evidence="6" type="ORF">PoB_004633900</name>
</gene>
<feature type="domain" description="CUB" evidence="5">
    <location>
        <begin position="1"/>
        <end position="81"/>
    </location>
</feature>
<dbReference type="SUPFAM" id="SSF49854">
    <property type="entry name" value="Spermadhesin, CUB domain"/>
    <property type="match status" value="2"/>
</dbReference>
<dbReference type="SMART" id="SM00042">
    <property type="entry name" value="CUB"/>
    <property type="match status" value="1"/>
</dbReference>
<evidence type="ECO:0000259" key="5">
    <source>
        <dbReference type="PROSITE" id="PS01180"/>
    </source>
</evidence>
<dbReference type="Pfam" id="PF00431">
    <property type="entry name" value="CUB"/>
    <property type="match status" value="2"/>
</dbReference>
<sequence length="757" mass="79366">MPTHQVLKVEFSAFSIEESQSCQFDKLIFDGSSSCDFKSPRRHCGDIPPEPITSSGNILCLRFISDSHIRDSGFRLTIKISESEVESKAVEDHLTPALTEDKSGEFPRSSCSLFPMVLRSSTRITSPNFGTKRRYPPNSECRWLVYADTYHSFRLRFKTMAVEGNADCSYDYIRVLQGEESSPTFDRRYCGTSLPVPLELDTPMLIIFSSDHMFQYYGFSADVEFIPLLNNVSGASQEEIVATEIAGSSQGHVSTSYSLNASNQSKLAPETTMASSILAGTQVTLTSSLMLSSPQSTLKSSIEVSTLFSNILFPLSSSQILSTISPATSPFKVLSVFPSSTSVLSPSSTSVLSPSPTLVLSPSSTSVLSPSLTLVLSPSSTSVLSPSPTLPDPLSLLSLPSSPSSSVILKPLYPSSTLSSPAPLPESQKLLPSTPDFSPSHFSSKPLGLPTVPAINPTSSFLLPSPTPSMTINADILGRSLMPPSQLFKDENVDKTTTIPTPSLPSSLELQVVSYSKNVQTTAVSYSTVHQTTSTDVYQVTPLFIDATSISLLSSTTAAYVVSSTNLLTTNALYASTAVYNTSDHKNTGVAADTFNNSGLNNSFGNNNAGYISSSNNTSSNNVSDFSSDNSSSTLISSNITSSNNVSDFSSDNSSSTLSSSNITSSNNVSDFSSDNSSSSLSSSNITSTTITAAAASAVAISPAVTMSATLAAITAAAASALATSPAVTMSATSAAITAAAPSTVAASPAVAAITAT</sequence>
<feature type="domain" description="CUB" evidence="5">
    <location>
        <begin position="111"/>
        <end position="226"/>
    </location>
</feature>
<evidence type="ECO:0000313" key="7">
    <source>
        <dbReference type="Proteomes" id="UP000735302"/>
    </source>
</evidence>
<comment type="caution">
    <text evidence="6">The sequence shown here is derived from an EMBL/GenBank/DDBJ whole genome shotgun (WGS) entry which is preliminary data.</text>
</comment>